<feature type="compositionally biased region" description="Basic and acidic residues" evidence="1">
    <location>
        <begin position="65"/>
        <end position="87"/>
    </location>
</feature>
<name>A0AA35USP3_METCP</name>
<dbReference type="EMBL" id="OX458332">
    <property type="protein sequence ID" value="CAI8865395.1"/>
    <property type="molecule type" value="Genomic_DNA"/>
</dbReference>
<protein>
    <submittedName>
        <fullName evidence="2">Uncharacterized protein</fullName>
    </submittedName>
</protein>
<organism evidence="2 3">
    <name type="scientific">Methylococcus capsulatus</name>
    <dbReference type="NCBI Taxonomy" id="414"/>
    <lineage>
        <taxon>Bacteria</taxon>
        <taxon>Pseudomonadati</taxon>
        <taxon>Pseudomonadota</taxon>
        <taxon>Gammaproteobacteria</taxon>
        <taxon>Methylococcales</taxon>
        <taxon>Methylococcaceae</taxon>
        <taxon>Methylococcus</taxon>
    </lineage>
</organism>
<proteinExistence type="predicted"/>
<dbReference type="Proteomes" id="UP001158598">
    <property type="component" value="Chromosome"/>
</dbReference>
<evidence type="ECO:0000313" key="3">
    <source>
        <dbReference type="Proteomes" id="UP001158598"/>
    </source>
</evidence>
<dbReference type="AlphaFoldDB" id="A0AA35USP3"/>
<feature type="compositionally biased region" description="Basic and acidic residues" evidence="1">
    <location>
        <begin position="35"/>
        <end position="49"/>
    </location>
</feature>
<gene>
    <name evidence="2" type="ORF">MCNOR_2766</name>
</gene>
<evidence type="ECO:0000313" key="2">
    <source>
        <dbReference type="EMBL" id="CAI8865395.1"/>
    </source>
</evidence>
<feature type="region of interest" description="Disordered" evidence="1">
    <location>
        <begin position="25"/>
        <end position="96"/>
    </location>
</feature>
<accession>A0AA35USP3</accession>
<sequence>MPRAVGPRSLRSDDFYLNPAARAADTYVAESSEPDTIHSRMGETIRSADRLATGPRRFRPLARPGRTDLRGHRHGVEPTRDPPDRLPRRGPRTAYR</sequence>
<reference evidence="2" key="1">
    <citation type="submission" date="2023-03" db="EMBL/GenBank/DDBJ databases">
        <authorList>
            <person name="Pearce D."/>
        </authorList>
    </citation>
    <scope>NUCLEOTIDE SEQUENCE</scope>
    <source>
        <strain evidence="2">Mc</strain>
    </source>
</reference>
<evidence type="ECO:0000256" key="1">
    <source>
        <dbReference type="SAM" id="MobiDB-lite"/>
    </source>
</evidence>